<dbReference type="AlphaFoldDB" id="A0A317TXS7"/>
<evidence type="ECO:0000313" key="2">
    <source>
        <dbReference type="Proteomes" id="UP000247152"/>
    </source>
</evidence>
<accession>A0A317TXS7</accession>
<sequence length="70" mass="8222">MELVPKQLRQLCDRWARPNWQGALFVLLFLLGRDLEMFEDPLQSEIIVFFNFVLPFGRYLINAPSPNSPL</sequence>
<dbReference type="Proteomes" id="UP000247152">
    <property type="component" value="Unassembled WGS sequence"/>
</dbReference>
<gene>
    <name evidence="1" type="ORF">DGG96_17400</name>
</gene>
<protein>
    <submittedName>
        <fullName evidence="1">Uncharacterized protein</fullName>
    </submittedName>
</protein>
<reference evidence="1 2" key="1">
    <citation type="submission" date="2018-05" db="EMBL/GenBank/DDBJ databases">
        <title>Legionella qingyii sp.nov., whole genome shotgun sequence.</title>
        <authorList>
            <person name="Wu H."/>
            <person name="Zhu Q."/>
            <person name="Hu C."/>
        </authorList>
    </citation>
    <scope>NUCLEOTIDE SEQUENCE [LARGE SCALE GENOMIC DNA]</scope>
    <source>
        <strain evidence="1 2">HEB18</strain>
    </source>
</reference>
<dbReference type="EMBL" id="QHJG01000036">
    <property type="protein sequence ID" value="PWY54384.1"/>
    <property type="molecule type" value="Genomic_DNA"/>
</dbReference>
<comment type="caution">
    <text evidence="1">The sequence shown here is derived from an EMBL/GenBank/DDBJ whole genome shotgun (WGS) entry which is preliminary data.</text>
</comment>
<proteinExistence type="predicted"/>
<organism evidence="1 2">
    <name type="scientific">Legionella qingyii</name>
    <dbReference type="NCBI Taxonomy" id="2184757"/>
    <lineage>
        <taxon>Bacteria</taxon>
        <taxon>Pseudomonadati</taxon>
        <taxon>Pseudomonadota</taxon>
        <taxon>Gammaproteobacteria</taxon>
        <taxon>Legionellales</taxon>
        <taxon>Legionellaceae</taxon>
        <taxon>Legionella</taxon>
    </lineage>
</organism>
<evidence type="ECO:0000313" key="1">
    <source>
        <dbReference type="EMBL" id="PWY54384.1"/>
    </source>
</evidence>
<name>A0A317TXS7_9GAMM</name>